<proteinExistence type="predicted"/>
<gene>
    <name evidence="2" type="ORF">JOC83_002809</name>
</gene>
<dbReference type="PANTHER" id="PTHR43441">
    <property type="entry name" value="RIBOSOMAL-PROTEIN-SERINE ACETYLTRANSFERASE"/>
    <property type="match status" value="1"/>
</dbReference>
<dbReference type="PROSITE" id="PS51186">
    <property type="entry name" value="GNAT"/>
    <property type="match status" value="1"/>
</dbReference>
<dbReference type="Gene3D" id="3.40.630.30">
    <property type="match status" value="1"/>
</dbReference>
<accession>A0ABS2QWW3</accession>
<organism evidence="2 3">
    <name type="scientific">Priestia iocasae</name>
    <dbReference type="NCBI Taxonomy" id="2291674"/>
    <lineage>
        <taxon>Bacteria</taxon>
        <taxon>Bacillati</taxon>
        <taxon>Bacillota</taxon>
        <taxon>Bacilli</taxon>
        <taxon>Bacillales</taxon>
        <taxon>Bacillaceae</taxon>
        <taxon>Priestia</taxon>
    </lineage>
</organism>
<keyword evidence="2" id="KW-0808">Transferase</keyword>
<dbReference type="InterPro" id="IPR051908">
    <property type="entry name" value="Ribosomal_N-acetyltransferase"/>
</dbReference>
<dbReference type="GO" id="GO:0016746">
    <property type="term" value="F:acyltransferase activity"/>
    <property type="evidence" value="ECO:0007669"/>
    <property type="project" value="UniProtKB-KW"/>
</dbReference>
<dbReference type="PANTHER" id="PTHR43441:SF12">
    <property type="entry name" value="RIBOSOMAL N-ACETYLTRANSFERASE YDAF-RELATED"/>
    <property type="match status" value="1"/>
</dbReference>
<dbReference type="InterPro" id="IPR000182">
    <property type="entry name" value="GNAT_dom"/>
</dbReference>
<evidence type="ECO:0000313" key="2">
    <source>
        <dbReference type="EMBL" id="MBM7703960.1"/>
    </source>
</evidence>
<evidence type="ECO:0000313" key="3">
    <source>
        <dbReference type="Proteomes" id="UP000809829"/>
    </source>
</evidence>
<protein>
    <submittedName>
        <fullName evidence="2">Ribosomal-protein-serine acetyltransferase</fullName>
        <ecNumber evidence="2">2.3.1.-</ecNumber>
    </submittedName>
</protein>
<keyword evidence="2" id="KW-0012">Acyltransferase</keyword>
<name>A0ABS2QWW3_9BACI</name>
<evidence type="ECO:0000259" key="1">
    <source>
        <dbReference type="PROSITE" id="PS51186"/>
    </source>
</evidence>
<dbReference type="Pfam" id="PF13302">
    <property type="entry name" value="Acetyltransf_3"/>
    <property type="match status" value="1"/>
</dbReference>
<dbReference type="RefSeq" id="WP_205187951.1">
    <property type="nucleotide sequence ID" value="NZ_JAFBFC010000004.1"/>
</dbReference>
<dbReference type="EC" id="2.3.1.-" evidence="2"/>
<comment type="caution">
    <text evidence="2">The sequence shown here is derived from an EMBL/GenBank/DDBJ whole genome shotgun (WGS) entry which is preliminary data.</text>
</comment>
<dbReference type="InterPro" id="IPR016181">
    <property type="entry name" value="Acyl_CoA_acyltransferase"/>
</dbReference>
<keyword evidence="3" id="KW-1185">Reference proteome</keyword>
<dbReference type="EMBL" id="JAFBFC010000004">
    <property type="protein sequence ID" value="MBM7703960.1"/>
    <property type="molecule type" value="Genomic_DNA"/>
</dbReference>
<sequence length="190" mass="22044">MFELKINDELKLRLVEHEDAISLTELINESRDYLRSWLPWVDGIQHASDYDDIIPQWYNQYLDNQGFQAVIVYQNQIVGMVGFHGINWANQSTSIGYWIGERFQNKGIMTKSVVTCLSYAFAILGLHRVEIRCGVNNVKSRAIPERLGFTHEGTARDGEYLYNHYHDLAIYSLLSHEWDQLQENKASSSQ</sequence>
<dbReference type="SUPFAM" id="SSF55729">
    <property type="entry name" value="Acyl-CoA N-acyltransferases (Nat)"/>
    <property type="match status" value="1"/>
</dbReference>
<reference evidence="2 3" key="1">
    <citation type="submission" date="2021-01" db="EMBL/GenBank/DDBJ databases">
        <title>Genomic Encyclopedia of Type Strains, Phase IV (KMG-IV): sequencing the most valuable type-strain genomes for metagenomic binning, comparative biology and taxonomic classification.</title>
        <authorList>
            <person name="Goeker M."/>
        </authorList>
    </citation>
    <scope>NUCLEOTIDE SEQUENCE [LARGE SCALE GENOMIC DNA]</scope>
    <source>
        <strain evidence="2 3">DSM 104297</strain>
    </source>
</reference>
<dbReference type="Proteomes" id="UP000809829">
    <property type="component" value="Unassembled WGS sequence"/>
</dbReference>
<feature type="domain" description="N-acetyltransferase" evidence="1">
    <location>
        <begin position="10"/>
        <end position="177"/>
    </location>
</feature>